<proteinExistence type="predicted"/>
<evidence type="ECO:0000313" key="3">
    <source>
        <dbReference type="EMBL" id="KAK2139474.1"/>
    </source>
</evidence>
<keyword evidence="1" id="KW-0472">Membrane</keyword>
<keyword evidence="4" id="KW-1185">Reference proteome</keyword>
<dbReference type="SUPFAM" id="SSF88713">
    <property type="entry name" value="Glycoside hydrolase/deacetylase"/>
    <property type="match status" value="1"/>
</dbReference>
<dbReference type="EMBL" id="JAODUP010001766">
    <property type="protein sequence ID" value="KAK2139474.1"/>
    <property type="molecule type" value="Genomic_DNA"/>
</dbReference>
<dbReference type="PANTHER" id="PTHR45985:SF8">
    <property type="entry name" value="CHITIN DEACETYLASE-LIKE 9, ISOFORM A"/>
    <property type="match status" value="1"/>
</dbReference>
<dbReference type="AlphaFoldDB" id="A0AAD9IRS7"/>
<feature type="chain" id="PRO_5042064872" evidence="2">
    <location>
        <begin position="22"/>
        <end position="387"/>
    </location>
</feature>
<gene>
    <name evidence="3" type="ORF">LSH36_1767g00006</name>
</gene>
<keyword evidence="1" id="KW-0812">Transmembrane</keyword>
<accession>A0AAD9IRS7</accession>
<comment type="caution">
    <text evidence="3">The sequence shown here is derived from an EMBL/GenBank/DDBJ whole genome shotgun (WGS) entry which is preliminary data.</text>
</comment>
<dbReference type="InterPro" id="IPR011330">
    <property type="entry name" value="Glyco_hydro/deAcase_b/a-brl"/>
</dbReference>
<keyword evidence="1" id="KW-1133">Transmembrane helix</keyword>
<evidence type="ECO:0000256" key="1">
    <source>
        <dbReference type="SAM" id="Phobius"/>
    </source>
</evidence>
<dbReference type="Gene3D" id="3.20.20.370">
    <property type="entry name" value="Glycoside hydrolase/deacetylase"/>
    <property type="match status" value="1"/>
</dbReference>
<sequence length="387" mass="44620">MAFSWMFLFILSWHYPIGIDANNKFPDKEMLYGPGEFGTDTPQFILFTYSGNLSEKTRKSLTELFPDTYRNPDGCPIRITLFIVSQDADPCTVHRMYSKGHEIALSGINFTSRVDSWSKDDWNASIKAQQLLIINASNVQQLDIAGMRAQRFFPGSNEQFEMLNENHFVYDSSLLIDPKSPQLKGTNYIWPFLMTKESLDRISCQGGCPNKTFQGLWEVPVNQLFDTKTINLKCTFLDECLSHCQNGNNVSDLLDVHLQYVLNGHRAPLHINLRPLTLDSPIAVDGIRKFLDRVRQKKDVWIVTMNQLISWIKVPTPNSFLVPKHFWQCSNRVYTKCLETTKTHTVFRVTFGNKINVKILLLWQTLFLVALFIVAYTYDRYSTDVKS</sequence>
<reference evidence="3" key="1">
    <citation type="journal article" date="2023" name="Mol. Biol. Evol.">
        <title>Third-Generation Sequencing Reveals the Adaptive Role of the Epigenome in Three Deep-Sea Polychaetes.</title>
        <authorList>
            <person name="Perez M."/>
            <person name="Aroh O."/>
            <person name="Sun Y."/>
            <person name="Lan Y."/>
            <person name="Juniper S.K."/>
            <person name="Young C.R."/>
            <person name="Angers B."/>
            <person name="Qian P.Y."/>
        </authorList>
    </citation>
    <scope>NUCLEOTIDE SEQUENCE</scope>
    <source>
        <strain evidence="3">P08H-3</strain>
    </source>
</reference>
<keyword evidence="2" id="KW-0732">Signal</keyword>
<evidence type="ECO:0000313" key="4">
    <source>
        <dbReference type="Proteomes" id="UP001208570"/>
    </source>
</evidence>
<name>A0AAD9IRS7_9ANNE</name>
<protein>
    <submittedName>
        <fullName evidence="3">Uncharacterized protein</fullName>
    </submittedName>
</protein>
<dbReference type="PANTHER" id="PTHR45985">
    <property type="match status" value="1"/>
</dbReference>
<organism evidence="3 4">
    <name type="scientific">Paralvinella palmiformis</name>
    <dbReference type="NCBI Taxonomy" id="53620"/>
    <lineage>
        <taxon>Eukaryota</taxon>
        <taxon>Metazoa</taxon>
        <taxon>Spiralia</taxon>
        <taxon>Lophotrochozoa</taxon>
        <taxon>Annelida</taxon>
        <taxon>Polychaeta</taxon>
        <taxon>Sedentaria</taxon>
        <taxon>Canalipalpata</taxon>
        <taxon>Terebellida</taxon>
        <taxon>Terebelliformia</taxon>
        <taxon>Alvinellidae</taxon>
        <taxon>Paralvinella</taxon>
    </lineage>
</organism>
<feature type="transmembrane region" description="Helical" evidence="1">
    <location>
        <begin position="360"/>
        <end position="378"/>
    </location>
</feature>
<evidence type="ECO:0000256" key="2">
    <source>
        <dbReference type="SAM" id="SignalP"/>
    </source>
</evidence>
<dbReference type="Proteomes" id="UP001208570">
    <property type="component" value="Unassembled WGS sequence"/>
</dbReference>
<dbReference type="GO" id="GO:0005975">
    <property type="term" value="P:carbohydrate metabolic process"/>
    <property type="evidence" value="ECO:0007669"/>
    <property type="project" value="InterPro"/>
</dbReference>
<feature type="signal peptide" evidence="2">
    <location>
        <begin position="1"/>
        <end position="21"/>
    </location>
</feature>
<dbReference type="InterPro" id="IPR052740">
    <property type="entry name" value="CE4"/>
</dbReference>